<protein>
    <submittedName>
        <fullName evidence="1">Uncharacterized protein</fullName>
    </submittedName>
</protein>
<dbReference type="OrthoDB" id="2384350at2759"/>
<keyword evidence="2" id="KW-1185">Reference proteome</keyword>
<organism evidence="1 2">
    <name type="scientific">Paramuricea clavata</name>
    <name type="common">Red gorgonian</name>
    <name type="synonym">Violescent sea-whip</name>
    <dbReference type="NCBI Taxonomy" id="317549"/>
    <lineage>
        <taxon>Eukaryota</taxon>
        <taxon>Metazoa</taxon>
        <taxon>Cnidaria</taxon>
        <taxon>Anthozoa</taxon>
        <taxon>Octocorallia</taxon>
        <taxon>Malacalcyonacea</taxon>
        <taxon>Plexauridae</taxon>
        <taxon>Paramuricea</taxon>
    </lineage>
</organism>
<name>A0A6S7LQW3_PARCT</name>
<evidence type="ECO:0000313" key="1">
    <source>
        <dbReference type="EMBL" id="CAB4038689.1"/>
    </source>
</evidence>
<proteinExistence type="predicted"/>
<sequence length="187" mass="21868">MEHITLEDVPYPVYQEVLHKLANFPEDRLDEFTQSDNHLNICDLLFSAGYPHLTISPERRQLAFECCLQYEVITKRITTLDDMRKGLQGVKVWGNTILALLERWPDLKEKLFPRKSQNSIDLCEFTACIEFQIGDFALANKTRDYFEKYVDELNERGDSGNEERLHDLVLFWTGFSSLPSNSSEKLW</sequence>
<dbReference type="EMBL" id="CACRXK020024475">
    <property type="protein sequence ID" value="CAB4038689.1"/>
    <property type="molecule type" value="Genomic_DNA"/>
</dbReference>
<gene>
    <name evidence="1" type="ORF">PACLA_8A035967</name>
</gene>
<dbReference type="Proteomes" id="UP001152795">
    <property type="component" value="Unassembled WGS sequence"/>
</dbReference>
<comment type="caution">
    <text evidence="1">The sequence shown here is derived from an EMBL/GenBank/DDBJ whole genome shotgun (WGS) entry which is preliminary data.</text>
</comment>
<accession>A0A6S7LQW3</accession>
<reference evidence="1" key="1">
    <citation type="submission" date="2020-04" db="EMBL/GenBank/DDBJ databases">
        <authorList>
            <person name="Alioto T."/>
            <person name="Alioto T."/>
            <person name="Gomez Garrido J."/>
        </authorList>
    </citation>
    <scope>NUCLEOTIDE SEQUENCE</scope>
    <source>
        <strain evidence="1">A484AB</strain>
    </source>
</reference>
<dbReference type="AlphaFoldDB" id="A0A6S7LQW3"/>
<evidence type="ECO:0000313" key="2">
    <source>
        <dbReference type="Proteomes" id="UP001152795"/>
    </source>
</evidence>